<comment type="catalytic activity">
    <reaction evidence="2 3">
        <text>RX + glutathione = an S-substituted glutathione + a halide anion + H(+)</text>
        <dbReference type="Rhea" id="RHEA:16437"/>
        <dbReference type="ChEBI" id="CHEBI:15378"/>
        <dbReference type="ChEBI" id="CHEBI:16042"/>
        <dbReference type="ChEBI" id="CHEBI:17792"/>
        <dbReference type="ChEBI" id="CHEBI:57925"/>
        <dbReference type="ChEBI" id="CHEBI:90779"/>
        <dbReference type="EC" id="2.5.1.18"/>
    </reaction>
</comment>
<dbReference type="InterPro" id="IPR045074">
    <property type="entry name" value="GST_C_Tau"/>
</dbReference>
<dbReference type="GeneID" id="115994123"/>
<dbReference type="SFLD" id="SFLDG01152">
    <property type="entry name" value="Main.3:_Omega-_and_Tau-like"/>
    <property type="match status" value="1"/>
</dbReference>
<keyword evidence="3" id="KW-0963">Cytoplasm</keyword>
<dbReference type="Pfam" id="PF25907">
    <property type="entry name" value="DUF7962"/>
    <property type="match status" value="1"/>
</dbReference>
<dbReference type="Gene3D" id="1.20.1050.10">
    <property type="match status" value="1"/>
</dbReference>
<evidence type="ECO:0000259" key="5">
    <source>
        <dbReference type="PROSITE" id="PS50405"/>
    </source>
</evidence>
<dbReference type="SFLD" id="SFLDG00358">
    <property type="entry name" value="Main_(cytGST)"/>
    <property type="match status" value="1"/>
</dbReference>
<dbReference type="OrthoDB" id="202840at2759"/>
<dbReference type="CDD" id="cd03058">
    <property type="entry name" value="GST_N_Tau"/>
    <property type="match status" value="1"/>
</dbReference>
<comment type="subcellular location">
    <subcellularLocation>
        <location evidence="3">Cytoplasm</location>
        <location evidence="3">Cytosol</location>
    </subcellularLocation>
</comment>
<dbReference type="InterPro" id="IPR040079">
    <property type="entry name" value="Glutathione_S-Trfase"/>
</dbReference>
<proteinExistence type="inferred from homology"/>
<feature type="domain" description="GST N-terminal" evidence="4">
    <location>
        <begin position="2"/>
        <end position="82"/>
    </location>
</feature>
<gene>
    <name evidence="6" type="primary">LOC115994123</name>
</gene>
<evidence type="ECO:0000256" key="2">
    <source>
        <dbReference type="ARBA" id="ARBA00047960"/>
    </source>
</evidence>
<dbReference type="InterPro" id="IPR036249">
    <property type="entry name" value="Thioredoxin-like_sf"/>
</dbReference>
<dbReference type="EMBL" id="LRBV02000006">
    <property type="status" value="NOT_ANNOTATED_CDS"/>
    <property type="molecule type" value="Genomic_DNA"/>
</dbReference>
<keyword evidence="1 3" id="KW-0808">Transferase</keyword>
<dbReference type="SUPFAM" id="SSF47616">
    <property type="entry name" value="GST C-terminal domain-like"/>
    <property type="match status" value="1"/>
</dbReference>
<dbReference type="GO" id="GO:0004364">
    <property type="term" value="F:glutathione transferase activity"/>
    <property type="evidence" value="ECO:0007669"/>
    <property type="project" value="UniProtKB-UniRule"/>
</dbReference>
<dbReference type="SUPFAM" id="SSF52833">
    <property type="entry name" value="Thioredoxin-like"/>
    <property type="match status" value="1"/>
</dbReference>
<dbReference type="InterPro" id="IPR036282">
    <property type="entry name" value="Glutathione-S-Trfase_C_sf"/>
</dbReference>
<evidence type="ECO:0000256" key="3">
    <source>
        <dbReference type="RuleBase" id="RU369102"/>
    </source>
</evidence>
<dbReference type="InParanoid" id="A0A7N2LX99"/>
<dbReference type="OMA" id="AWAQNFK"/>
<evidence type="ECO:0000313" key="7">
    <source>
        <dbReference type="Proteomes" id="UP000594261"/>
    </source>
</evidence>
<dbReference type="EnsemblPlants" id="QL06p022409:mrna">
    <property type="protein sequence ID" value="QL06p022409:mrna"/>
    <property type="gene ID" value="QL06p022409"/>
</dbReference>
<evidence type="ECO:0000313" key="6">
    <source>
        <dbReference type="EnsemblPlants" id="QL06p022409:mrna"/>
    </source>
</evidence>
<dbReference type="InterPro" id="IPR045073">
    <property type="entry name" value="Omega/Tau-like"/>
</dbReference>
<dbReference type="InterPro" id="IPR004045">
    <property type="entry name" value="Glutathione_S-Trfase_N"/>
</dbReference>
<dbReference type="SFLD" id="SFLDS00019">
    <property type="entry name" value="Glutathione_Transferase_(cytos"/>
    <property type="match status" value="1"/>
</dbReference>
<dbReference type="GO" id="GO:0006749">
    <property type="term" value="P:glutathione metabolic process"/>
    <property type="evidence" value="ECO:0007669"/>
    <property type="project" value="InterPro"/>
</dbReference>
<sequence length="226" mass="26297">MEEVKLLGFWPSPFSHRVIWALKLKGVKYDYLEEDLPNEKSQLLLQYNPVHKKIPVLVHGGKPIVESLVILEYIEETWPANPLLPKDSHARALARFWIQFGLQKAPIFSAFFQTTGEEQEKAIKEAQEVFKILEERALGNKKFFSGDSIGMVDISYGWLAYWFSGMEEAVGVKVLNPRTFPRLHSWIQDFKEVPVVKENLPDYANMVTYMKFMREKFTSHLPCHNH</sequence>
<dbReference type="GO" id="GO:0005829">
    <property type="term" value="C:cytosol"/>
    <property type="evidence" value="ECO:0007669"/>
    <property type="project" value="UniProtKB-SubCell"/>
</dbReference>
<dbReference type="Pfam" id="PF02798">
    <property type="entry name" value="GST_N"/>
    <property type="match status" value="1"/>
</dbReference>
<organism evidence="6 7">
    <name type="scientific">Quercus lobata</name>
    <name type="common">Valley oak</name>
    <dbReference type="NCBI Taxonomy" id="97700"/>
    <lineage>
        <taxon>Eukaryota</taxon>
        <taxon>Viridiplantae</taxon>
        <taxon>Streptophyta</taxon>
        <taxon>Embryophyta</taxon>
        <taxon>Tracheophyta</taxon>
        <taxon>Spermatophyta</taxon>
        <taxon>Magnoliopsida</taxon>
        <taxon>eudicotyledons</taxon>
        <taxon>Gunneridae</taxon>
        <taxon>Pentapetalae</taxon>
        <taxon>rosids</taxon>
        <taxon>fabids</taxon>
        <taxon>Fagales</taxon>
        <taxon>Fagaceae</taxon>
        <taxon>Quercus</taxon>
    </lineage>
</organism>
<dbReference type="FunFam" id="3.40.30.10:FF:000014">
    <property type="entry name" value="Tau class glutathione S-transferase"/>
    <property type="match status" value="1"/>
</dbReference>
<dbReference type="PROSITE" id="PS50405">
    <property type="entry name" value="GST_CTER"/>
    <property type="match status" value="1"/>
</dbReference>
<dbReference type="InterPro" id="IPR010987">
    <property type="entry name" value="Glutathione-S-Trfase_C-like"/>
</dbReference>
<keyword evidence="7" id="KW-1185">Reference proteome</keyword>
<dbReference type="Proteomes" id="UP000594261">
    <property type="component" value="Chromosome 6"/>
</dbReference>
<dbReference type="PANTHER" id="PTHR11260:SF775">
    <property type="entry name" value="GLUTATHIONE S-TRANSFERASE U10"/>
    <property type="match status" value="1"/>
</dbReference>
<reference evidence="6 7" key="1">
    <citation type="journal article" date="2016" name="G3 (Bethesda)">
        <title>First Draft Assembly and Annotation of the Genome of a California Endemic Oak Quercus lobata Nee (Fagaceae).</title>
        <authorList>
            <person name="Sork V.L."/>
            <person name="Fitz-Gibbon S.T."/>
            <person name="Puiu D."/>
            <person name="Crepeau M."/>
            <person name="Gugger P.F."/>
            <person name="Sherman R."/>
            <person name="Stevens K."/>
            <person name="Langley C.H."/>
            <person name="Pellegrini M."/>
            <person name="Salzberg S.L."/>
        </authorList>
    </citation>
    <scope>NUCLEOTIDE SEQUENCE [LARGE SCALE GENOMIC DNA]</scope>
    <source>
        <strain evidence="6 7">cv. SW786</strain>
    </source>
</reference>
<name>A0A7N2LX99_QUELO</name>
<dbReference type="InterPro" id="IPR058268">
    <property type="entry name" value="DUF7962"/>
</dbReference>
<dbReference type="AlphaFoldDB" id="A0A7N2LX99"/>
<accession>A0A7N2LX99</accession>
<dbReference type="Gene3D" id="3.40.30.10">
    <property type="entry name" value="Glutaredoxin"/>
    <property type="match status" value="1"/>
</dbReference>
<comment type="function">
    <text evidence="3">Is involved in the conjugation of reduced glutathione to a wide number of exogenous and endogenous hydrophobic electrophiles.</text>
</comment>
<dbReference type="FunFam" id="1.20.1050.10:FF:000012">
    <property type="entry name" value="Tau class glutathione S-transferase"/>
    <property type="match status" value="1"/>
</dbReference>
<dbReference type="RefSeq" id="XP_030974014.1">
    <property type="nucleotide sequence ID" value="XM_031118154.1"/>
</dbReference>
<dbReference type="PROSITE" id="PS50404">
    <property type="entry name" value="GST_NTER"/>
    <property type="match status" value="1"/>
</dbReference>
<reference evidence="6" key="2">
    <citation type="submission" date="2021-01" db="UniProtKB">
        <authorList>
            <consortium name="EnsemblPlants"/>
        </authorList>
    </citation>
    <scope>IDENTIFICATION</scope>
</reference>
<dbReference type="Gramene" id="QL06p022409:mrna">
    <property type="protein sequence ID" value="QL06p022409:mrna"/>
    <property type="gene ID" value="QL06p022409"/>
</dbReference>
<dbReference type="EC" id="2.5.1.18" evidence="3"/>
<dbReference type="PANTHER" id="PTHR11260">
    <property type="entry name" value="GLUTATHIONE S-TRANSFERASE, GST, SUPERFAMILY, GST DOMAIN CONTAINING"/>
    <property type="match status" value="1"/>
</dbReference>
<feature type="domain" description="GST C-terminal" evidence="5">
    <location>
        <begin position="87"/>
        <end position="217"/>
    </location>
</feature>
<dbReference type="CDD" id="cd03185">
    <property type="entry name" value="GST_C_Tau"/>
    <property type="match status" value="1"/>
</dbReference>
<dbReference type="KEGG" id="qlo:115994123"/>
<evidence type="ECO:0000256" key="1">
    <source>
        <dbReference type="ARBA" id="ARBA00022679"/>
    </source>
</evidence>
<comment type="similarity">
    <text evidence="3">Belongs to the GST superfamily.</text>
</comment>
<evidence type="ECO:0000259" key="4">
    <source>
        <dbReference type="PROSITE" id="PS50404"/>
    </source>
</evidence>
<protein>
    <recommendedName>
        <fullName evidence="3">Glutathione S-transferase</fullName>
        <ecNumber evidence="3">2.5.1.18</ecNumber>
    </recommendedName>
</protein>